<protein>
    <submittedName>
        <fullName evidence="3">Uncharacterized protein</fullName>
    </submittedName>
</protein>
<proteinExistence type="predicted"/>
<dbReference type="InterPro" id="IPR005049">
    <property type="entry name" value="STL-like"/>
</dbReference>
<dbReference type="OrthoDB" id="6346751at2759"/>
<sequence>MTESASSSSPSKATSTNSTCCSLNKWRIIPIVVVFLITLAVLLCVYRLRTDPAGPSQVTASSSRHSTKSGNTRNRAKELKSIWEEGRTNDRWLVVTDDQDTAFICSLADISAELEWRMLVVGNNISCCRKTCMLLDDLKLKNLHYEILTAMESTSRVEARRNAGYLYAIQHGARHIFDAYPETYTSAKIPLETFRREMFRQLQNVALNVALGVVSERPYVKRVQNPYAHFGRPDLWTEGFRRNNQRFIHNHIYRICEVRPPSIEKFLDIDEDYFDWAAPALTLPGSTVAPFSSKNTLYSIEAFWGLVLFPTGNSSQAPTIPQHLLRTLWNQAVLGDIAGSLKLSLANVSTLQRREKNRKNPADLREPDGLASFLLKWTCSTRSSLSCTRDLFQTMFQLHYITFKSLGVLQSWINDLKRSHYLEPPVIPRRRGQMNPCLGADGLYGVAFYPALPVKSMSMEQQERRNVTIERFKKEETRLDALNRALSETLDSSRPNARDLVTQGPSIAYSETGEQLHNIAKEEPVFVLSSSDAEGTHESPITSRHAKLYDGHGAIEMPILREFTDNACPGYSQLLPHVAENPFRNVLLIVAMTAMRYEMIPMFEVVYREHFRNILYCGSPHDSIEIFLRKYQLSEDRSFSFLPIHSKYTYECLLGALEMGYNVDGWIMSTDDALINSWNIRQMNYSKLWYSGDYNIQVTGANWKTLDPGSQKLPRSLDGVQKVLEFLKSSLIGSVLPDDVNSGIGSRGNHDHGSSRIITKRGAEIGTGKFQDKLLPENLTSESRNYTADPHDDDTHKITGLPQDLIESKSVVNGSIEQQPRKLSSLNYAVDSANHKTGIELMIEDDVTNTTKIQLENQEIEESLAQLRNTSEIGRSTLDDVSSMEIERTFINVHSRNLDKSDRDYQIDQVGLETVGGILESEPLLSSLQNTSTDEADQIEAVDFELMITEDDGFPTEGDELSESETERPVSEVLRKLLVATRNTTSMEQLDLIEDPENNNNSNNTLTSNSTSSFEGLTNYTISPPEIEITIITEEVVIPFNEQTISNTQDTSVIDSLAHPMNTSLELPDSREKLLIGDGGVPELVNKETPEVGQNQTEVPEMLIVSLTPHNETSTSPITDKPSEEVVTNSTTTTTPKTTTIQPQIQSSVTSISGEEERKNSETLHVGETLSTLKELYTLIKENLGVRSDDSDDVRYADAAFYGGDRGYRLNPKSIHHFRCEKGTNLEFCKVSSEFLYQLSENIGKEFRLIYDKVPMYYIPKKDQLKFYLLSNLMLQHGVTDEIAIPLILSGLDPEDEWVKLEKSFFGGLKGGGRNGDAASSISKYPLFNSAAAVLYPTDLNSLTTDSKLQKIFCLKYLLRVLQL</sequence>
<keyword evidence="2" id="KW-1133">Transmembrane helix</keyword>
<evidence type="ECO:0000256" key="2">
    <source>
        <dbReference type="SAM" id="Phobius"/>
    </source>
</evidence>
<feature type="transmembrane region" description="Helical" evidence="2">
    <location>
        <begin position="28"/>
        <end position="48"/>
    </location>
</feature>
<keyword evidence="4" id="KW-1185">Reference proteome</keyword>
<name>A0A8J2WC51_9CRUS</name>
<gene>
    <name evidence="3" type="ORF">DGAL_LOCUS3106</name>
</gene>
<accession>A0A8J2WC51</accession>
<feature type="region of interest" description="Disordered" evidence="1">
    <location>
        <begin position="994"/>
        <end position="1013"/>
    </location>
</feature>
<comment type="caution">
    <text evidence="3">The sequence shown here is derived from an EMBL/GenBank/DDBJ whole genome shotgun (WGS) entry which is preliminary data.</text>
</comment>
<feature type="region of interest" description="Disordered" evidence="1">
    <location>
        <begin position="1111"/>
        <end position="1141"/>
    </location>
</feature>
<reference evidence="3" key="1">
    <citation type="submission" date="2021-11" db="EMBL/GenBank/DDBJ databases">
        <authorList>
            <person name="Schell T."/>
        </authorList>
    </citation>
    <scope>NUCLEOTIDE SEQUENCE</scope>
    <source>
        <strain evidence="3">M5</strain>
    </source>
</reference>
<feature type="compositionally biased region" description="Low complexity" evidence="1">
    <location>
        <begin position="1125"/>
        <end position="1141"/>
    </location>
</feature>
<dbReference type="EMBL" id="CAKKLH010000046">
    <property type="protein sequence ID" value="CAH0100818.1"/>
    <property type="molecule type" value="Genomic_DNA"/>
</dbReference>
<dbReference type="Proteomes" id="UP000789390">
    <property type="component" value="Unassembled WGS sequence"/>
</dbReference>
<keyword evidence="2" id="KW-0472">Membrane</keyword>
<feature type="compositionally biased region" description="Low complexity" evidence="1">
    <location>
        <begin position="998"/>
        <end position="1013"/>
    </location>
</feature>
<keyword evidence="2" id="KW-0812">Transmembrane</keyword>
<dbReference type="PANTHER" id="PTHR31362">
    <property type="entry name" value="GLYCOSYLTRANSFERASE STELLO1-RELATED"/>
    <property type="match status" value="1"/>
</dbReference>
<evidence type="ECO:0000256" key="1">
    <source>
        <dbReference type="SAM" id="MobiDB-lite"/>
    </source>
</evidence>
<feature type="region of interest" description="Disordered" evidence="1">
    <location>
        <begin position="771"/>
        <end position="799"/>
    </location>
</feature>
<feature type="region of interest" description="Disordered" evidence="1">
    <location>
        <begin position="53"/>
        <end position="76"/>
    </location>
</feature>
<organism evidence="3 4">
    <name type="scientific">Daphnia galeata</name>
    <dbReference type="NCBI Taxonomy" id="27404"/>
    <lineage>
        <taxon>Eukaryota</taxon>
        <taxon>Metazoa</taxon>
        <taxon>Ecdysozoa</taxon>
        <taxon>Arthropoda</taxon>
        <taxon>Crustacea</taxon>
        <taxon>Branchiopoda</taxon>
        <taxon>Diplostraca</taxon>
        <taxon>Cladocera</taxon>
        <taxon>Anomopoda</taxon>
        <taxon>Daphniidae</taxon>
        <taxon>Daphnia</taxon>
    </lineage>
</organism>
<feature type="compositionally biased region" description="Polar residues" evidence="1">
    <location>
        <begin position="56"/>
        <end position="73"/>
    </location>
</feature>
<evidence type="ECO:0000313" key="3">
    <source>
        <dbReference type="EMBL" id="CAH0100818.1"/>
    </source>
</evidence>
<dbReference type="PANTHER" id="PTHR31362:SF0">
    <property type="entry name" value="EXOSTOSIN DOMAIN-CONTAINING PROTEIN-RELATED"/>
    <property type="match status" value="1"/>
</dbReference>
<evidence type="ECO:0000313" key="4">
    <source>
        <dbReference type="Proteomes" id="UP000789390"/>
    </source>
</evidence>